<feature type="region of interest" description="Disordered" evidence="10">
    <location>
        <begin position="304"/>
        <end position="391"/>
    </location>
</feature>
<feature type="transmembrane region" description="Helical" evidence="11">
    <location>
        <begin position="3080"/>
        <end position="3103"/>
    </location>
</feature>
<feature type="compositionally biased region" description="Low complexity" evidence="10">
    <location>
        <begin position="304"/>
        <end position="314"/>
    </location>
</feature>
<keyword evidence="14" id="KW-1185">Reference proteome</keyword>
<feature type="compositionally biased region" description="Basic and acidic residues" evidence="10">
    <location>
        <begin position="506"/>
        <end position="528"/>
    </location>
</feature>
<keyword evidence="4" id="KW-0732">Signal</keyword>
<feature type="compositionally biased region" description="Low complexity" evidence="10">
    <location>
        <begin position="531"/>
        <end position="546"/>
    </location>
</feature>
<dbReference type="InterPro" id="IPR001024">
    <property type="entry name" value="PLAT/LH2_dom"/>
</dbReference>
<dbReference type="Pfam" id="PF01477">
    <property type="entry name" value="PLAT"/>
    <property type="match status" value="1"/>
</dbReference>
<feature type="compositionally biased region" description="Polar residues" evidence="10">
    <location>
        <begin position="784"/>
        <end position="796"/>
    </location>
</feature>
<reference evidence="13" key="1">
    <citation type="submission" date="2023-06" db="EMBL/GenBank/DDBJ databases">
        <title>Genomic analysis of the entomopathogenic nematode Steinernema hermaphroditum.</title>
        <authorList>
            <person name="Schwarz E.M."/>
            <person name="Heppert J.K."/>
            <person name="Baniya A."/>
            <person name="Schwartz H.T."/>
            <person name="Tan C.-H."/>
            <person name="Antoshechkin I."/>
            <person name="Sternberg P.W."/>
            <person name="Goodrich-Blair H."/>
            <person name="Dillman A.R."/>
        </authorList>
    </citation>
    <scope>NUCLEOTIDE SEQUENCE</scope>
    <source>
        <strain evidence="13">PS9179</strain>
        <tissue evidence="13">Whole animal</tissue>
    </source>
</reference>
<evidence type="ECO:0000256" key="10">
    <source>
        <dbReference type="SAM" id="MobiDB-lite"/>
    </source>
</evidence>
<dbReference type="GO" id="GO:0050982">
    <property type="term" value="P:detection of mechanical stimulus"/>
    <property type="evidence" value="ECO:0007669"/>
    <property type="project" value="TreeGrafter"/>
</dbReference>
<feature type="disulfide bond" evidence="8">
    <location>
        <begin position="2744"/>
        <end position="2757"/>
    </location>
</feature>
<feature type="region of interest" description="Disordered" evidence="10">
    <location>
        <begin position="38"/>
        <end position="70"/>
    </location>
</feature>
<name>A0AA39I9X2_9BILA</name>
<feature type="compositionally biased region" description="Low complexity" evidence="10">
    <location>
        <begin position="330"/>
        <end position="341"/>
    </location>
</feature>
<comment type="similarity">
    <text evidence="2">Belongs to the polycystin family.</text>
</comment>
<evidence type="ECO:0000313" key="13">
    <source>
        <dbReference type="EMBL" id="KAK0419711.1"/>
    </source>
</evidence>
<evidence type="ECO:0000259" key="12">
    <source>
        <dbReference type="PROSITE" id="PS50095"/>
    </source>
</evidence>
<evidence type="ECO:0000256" key="3">
    <source>
        <dbReference type="ARBA" id="ARBA00022692"/>
    </source>
</evidence>
<dbReference type="Proteomes" id="UP001175271">
    <property type="component" value="Unassembled WGS sequence"/>
</dbReference>
<dbReference type="InterPro" id="IPR036392">
    <property type="entry name" value="PLAT/LH2_dom_sf"/>
</dbReference>
<feature type="transmembrane region" description="Helical" evidence="11">
    <location>
        <begin position="2444"/>
        <end position="2465"/>
    </location>
</feature>
<proteinExistence type="inferred from homology"/>
<feature type="compositionally biased region" description="Low complexity" evidence="10">
    <location>
        <begin position="364"/>
        <end position="386"/>
    </location>
</feature>
<feature type="compositionally biased region" description="Polar residues" evidence="10">
    <location>
        <begin position="909"/>
        <end position="927"/>
    </location>
</feature>
<dbReference type="InterPro" id="IPR013122">
    <property type="entry name" value="PKD1_2_channel"/>
</dbReference>
<feature type="compositionally biased region" description="Low complexity" evidence="10">
    <location>
        <begin position="708"/>
        <end position="720"/>
    </location>
</feature>
<keyword evidence="7" id="KW-0325">Glycoprotein</keyword>
<feature type="transmembrane region" description="Helical" evidence="11">
    <location>
        <begin position="3020"/>
        <end position="3042"/>
    </location>
</feature>
<feature type="compositionally biased region" description="Polar residues" evidence="10">
    <location>
        <begin position="349"/>
        <end position="363"/>
    </location>
</feature>
<feature type="transmembrane region" description="Helical" evidence="11">
    <location>
        <begin position="2512"/>
        <end position="2533"/>
    </location>
</feature>
<feature type="compositionally biased region" description="Basic and acidic residues" evidence="10">
    <location>
        <begin position="724"/>
        <end position="735"/>
    </location>
</feature>
<evidence type="ECO:0000313" key="14">
    <source>
        <dbReference type="Proteomes" id="UP001175271"/>
    </source>
</evidence>
<feature type="transmembrane region" description="Helical" evidence="11">
    <location>
        <begin position="2894"/>
        <end position="2915"/>
    </location>
</feature>
<keyword evidence="6 11" id="KW-0472">Membrane</keyword>
<dbReference type="InterPro" id="IPR000203">
    <property type="entry name" value="GPS"/>
</dbReference>
<accession>A0AA39I9X2</accession>
<dbReference type="SUPFAM" id="SSF49723">
    <property type="entry name" value="Lipase/lipooxygenase domain (PLAT/LH2 domain)"/>
    <property type="match status" value="1"/>
</dbReference>
<sequence length="3201" mass="360368">METVSVILSLLVTIAFTMKIKLLVILILLPIVKGVPGTEDNKNGTDQDSGSVKSPDSVEDGAKGQNTTSIKTEKYGPHVYNGLEAPKKVTIEKPDGYDFILDDTNCYSELSDTLVDVEWTPEGLEQTVPFLAVKNGGEYENKTQINKVYTVCPTEKVEVKYIAFQELGKELAIFKDSERTFPVDTKFWFSVEMFYKGPLKNCAGSWFYFGQYEAKKDEKCIENFTAETATSLMTRGEDESGCILKTFDKKLTLDSGDFLAEDQSVTFSEEGTFETEVEVNDFYKLFPALGNVKAKLPKVKIESPTTTTQVPTTTDILETSTKDQSTKHPSTSIEDSTSTSTREPALTSARESSSTSIKDSTLMSTRQPTSTSSKSSISEDVSEGSTHPAQMNISANEDCCTQSASERTTTPPISTSALPDIITTINPLASTAQDPIKPTKHVHNDHYHAVLNDQYVNVHCLHNDCNSIALFQHNDFQFIYGDDSSDSYGSSYYYEHSYHKGRSHHYHNDDDPHYDHDQENDKDDHHGEAGPSTTTTIPISNTTRITQKMSTPRKDDSKVTAKAGGNATTTTVAGALNTTTSLNGANTTTTSTTPKTATMTTTLARGSSGLNGTTTLKSNVTTSSIFKPNGTSFSSTTTTFDDHQIFSEHHRQPNSSGILKYFYDFFDDQLQQDHLHNFCNSVVVDQFERVGDYDFARRKWNHVVHSTPTISNSTRTTTASVSKPEGEASEKKEGLGPKGGENQAKSVTRSGKNEFTTKPGTPEIGKNPDEQGKNGKSEAEKTKAISTSVTSLTTTAPVKKVEPDGNVGNNEHGRPDGNKEGPPEGHAENKGSHESAGNNKPGGSSDKDPNGAVNKKESDANEGKDESGDEKAKPNDEKGPEGGLTTTTVVVGSNITTADLKGIPPGIITTKSEGVTTTTIAPQGNTDNSEKRGSEDKNDDEKPFQLDMDIPTPTSNAVVNFSCQPSCTFISKRNSHKISSGYHRSVDVHCPNCYSSKHLDHARFRVAYKNGTITDWQMMPENMDRSDVKAFVIQAMVAVEKDGSKTDIFSQIYENNQGPTKGQCTVSSLTMKTTDTVTLNCQGWSDEDGIEKFNIYSQYGSEKPVPVSSSKDPSQNFKLRAGSYKLFACAVDNLKAESAQIPLGDVVVTQGQRDVSKAVEGASGIDDVKNIIDLMKDKKAMNAFLESRMDTSKDPWANDLIGYAGAKMDKKEMTSAFRKSIQAQASEMNGLSEDEIQALADKRMREQNAEMAKLMTELLNVTTQKQLNSPEDLKAVVGTVNELLEGSMKSTMKKRTPGEVPAGDYRVQFGRIRLLKSDLIIVGADISIDGTTVFMQGDIQPAKVMMHMDEFKLDRKYMLFNAQIFLYQLAPYDVFAQTKLSGVSPMLDGAHRIDFFDNNRLQPESKHVAWNASFNMAELFAKHQIENASFTTYMHLLSGSSIILSELSETHKKTFFQGEKLNVLWVTLKLHLGGQDNTLKFKDGVMEILKVHNRTFDIFIHGTTWTNKDSLHPMDQKYILDTIKLENVDKMVLTGAEASPSPVQLNLDCEFVRLQTRIDGVPVPPIVKTEGKVESSRLVVDMTYISTELFLKEFKTGNAIKVHEGRIKIAGSSLFLFNNGNIALNGDELKFATNQDAKIKIISKVRYEVESQGDRLILTITNGTFDINQLPHLASVLDIAPGQRLFLDGGQIARNCSNCLVIKNARITSMGKLFHASGIIGDQSLIDQNGLGLINSVLDNTDDFLKKNAHKLSDAELKKITEQLLGVIGKTATSMKTALENPLKNDLDTSLAYEMENYDELFIALPENPEDIRYVEEYTEEDWAAEAVWMRQKASVEAMRGTMKKLFGTLEEIHVTRALESNDLSPIIFTVAGTSLVATVGLPKDLLATEVKCLDWTVKFPPMLKDLNVKDVKENEMIRTSMICMDENLFMYSKNASELVTTGTADLKLKRIDGTVIDVKKTKKPIVLASHNPKGDEGGATTMLTSRYERGQALDYSSFRTSQANSSITIEFETTAPLKRKTWIFVRYQHLPGPLPHDHDWRFDVKGKRWKFYFHIPADEVGNRTGLFYVGVGTIADDEDANNPKHSVRYNNTQFKNWVFDLMPRLDYTLKVVNKGCYFYHGGRDRFDNFGLDPKTTTGMKEVTCYTDHLTDFSVGQFAPPVKPGFNNTFSSKWWDRRIEMVAGPYTLMASLFIVLFCALRHDYDEVVKGGIQFLADNKAKCHYLYVVVVETGYGRYCRTDSGVFINIEGTEYIEVNRRLKGVVPERKPGLPELKQDRPFMSGRTDRFLLTTRWPLGDIKKLTLWTDSTGLGHRESWYCEKVTFLDLHTNKTYVFDVKKWFGMQTDDPVTLRSFHAAEKKGFLGRIPQAFRLHSLAEHICWFNCWNGGGMRTRYRFSRVDRTLNMAVGLFVMCFVNALHANYRKYIRLDPVFTLVHHQFTIDDFIYGFLYALTAVPTTVILPILLNSCLTDESEELWEESRQHWDQSVNLPHRVKKTKRIGWSHRVGRYIRALWSLALVALFFGILQIGIPLYHQEQHSFGNRFFTSFALWILVDGIKGIICSLYITLTNPRYPLINQFESRLFAIYPGSEYNVAPADLKDPWYGEMVAKQSNVHKIVDHRMRDDQMFKKVKEIAWYVISLFVLLGLSYYSRDYTSYMYQRSIRAHLNIDVPQTPLKNDTSYMKITKAGDFWIWARKDLVNAIRVNWKDGKPAFGMRGFMNDKTSRLMGYGTIRQIRSQYNRNCKIVTGFQQIFDHCQGKTGESYEDKDSYKRGWRRTIDRSSADLEYFHRSTKELMGKSYWGEHDSYSGGGYVTFLNGSASALREKFHRLERERWIDDRTRAIFVEFSAYNAQINMFAVVQLLIEVPLSGAYHPQSYIEAVRLEKYIGDNKNWVIFFEICFITYAILSTIMQIYDLITIGHCLTDLFKLMEFTTVVLTFASVTVYISRLYAVLELSRQFEKSHGNLYVRLDNERDMELNFLYTIGGVIFLTTFKMINILSFNRRIGFLATTLRRAFWSILGFGLCFSIVMGAFSLCLQTMLYSKIEAWRNFTAMTLRMVSAVLGKSNAMEVRNVDEFAGFVYIIFMLVAIVFLANVFIMIVIAEFEEVRRDPDLQTNDYEFLDHVRMKVLDSLGMLQRHHLPPLALPNIETLSLVSEKLEISIAIYITTLCRRQRIRKEEMQGGPEWKVSELERLGPVVH</sequence>
<feature type="transmembrane region" description="Helical" evidence="11">
    <location>
        <begin position="2545"/>
        <end position="2568"/>
    </location>
</feature>
<comment type="caution">
    <text evidence="9">Lacks conserved residue(s) required for the propagation of feature annotation.</text>
</comment>
<feature type="compositionally biased region" description="Basic and acidic residues" evidence="10">
    <location>
        <begin position="845"/>
        <end position="880"/>
    </location>
</feature>
<dbReference type="Gene3D" id="2.60.60.20">
    <property type="entry name" value="PLAT/LH2 domain"/>
    <property type="match status" value="1"/>
</dbReference>
<feature type="region of interest" description="Disordered" evidence="10">
    <location>
        <begin position="908"/>
        <end position="944"/>
    </location>
</feature>
<evidence type="ECO:0000256" key="5">
    <source>
        <dbReference type="ARBA" id="ARBA00022989"/>
    </source>
</evidence>
<evidence type="ECO:0000256" key="2">
    <source>
        <dbReference type="ARBA" id="ARBA00007200"/>
    </source>
</evidence>
<evidence type="ECO:0000256" key="11">
    <source>
        <dbReference type="SAM" id="Phobius"/>
    </source>
</evidence>
<evidence type="ECO:0000256" key="6">
    <source>
        <dbReference type="ARBA" id="ARBA00023136"/>
    </source>
</evidence>
<dbReference type="SMART" id="SM00303">
    <property type="entry name" value="GPS"/>
    <property type="match status" value="1"/>
</dbReference>
<feature type="transmembrane region" description="Helical" evidence="11">
    <location>
        <begin position="2403"/>
        <end position="2422"/>
    </location>
</feature>
<feature type="region of interest" description="Disordered" evidence="10">
    <location>
        <begin position="708"/>
        <end position="886"/>
    </location>
</feature>
<feature type="compositionally biased region" description="Basic and acidic residues" evidence="10">
    <location>
        <begin position="766"/>
        <end position="783"/>
    </location>
</feature>
<feature type="transmembrane region" description="Helical" evidence="11">
    <location>
        <begin position="2927"/>
        <end position="2947"/>
    </location>
</feature>
<dbReference type="InterPro" id="IPR046791">
    <property type="entry name" value="Polycystin_dom"/>
</dbReference>
<feature type="domain" description="PLAT" evidence="12">
    <location>
        <begin position="2224"/>
        <end position="2355"/>
    </location>
</feature>
<evidence type="ECO:0000256" key="7">
    <source>
        <dbReference type="ARBA" id="ARBA00023180"/>
    </source>
</evidence>
<protein>
    <recommendedName>
        <fullName evidence="12">PLAT domain-containing protein</fullName>
    </recommendedName>
</protein>
<evidence type="ECO:0000256" key="4">
    <source>
        <dbReference type="ARBA" id="ARBA00022729"/>
    </source>
</evidence>
<feature type="region of interest" description="Disordered" evidence="10">
    <location>
        <begin position="503"/>
        <end position="564"/>
    </location>
</feature>
<feature type="transmembrane region" description="Helical" evidence="11">
    <location>
        <begin position="2634"/>
        <end position="2651"/>
    </location>
</feature>
<dbReference type="Pfam" id="PF20519">
    <property type="entry name" value="Polycystin_dom"/>
    <property type="match status" value="1"/>
</dbReference>
<feature type="compositionally biased region" description="Polar residues" evidence="10">
    <location>
        <begin position="743"/>
        <end position="759"/>
    </location>
</feature>
<feature type="transmembrane region" description="Helical" evidence="11">
    <location>
        <begin position="7"/>
        <end position="32"/>
    </location>
</feature>
<dbReference type="GO" id="GO:0005509">
    <property type="term" value="F:calcium ion binding"/>
    <property type="evidence" value="ECO:0007669"/>
    <property type="project" value="InterPro"/>
</dbReference>
<dbReference type="GO" id="GO:0005262">
    <property type="term" value="F:calcium channel activity"/>
    <property type="evidence" value="ECO:0007669"/>
    <property type="project" value="TreeGrafter"/>
</dbReference>
<dbReference type="InterPro" id="IPR051223">
    <property type="entry name" value="Polycystin"/>
</dbReference>
<organism evidence="13 14">
    <name type="scientific">Steinernema hermaphroditum</name>
    <dbReference type="NCBI Taxonomy" id="289476"/>
    <lineage>
        <taxon>Eukaryota</taxon>
        <taxon>Metazoa</taxon>
        <taxon>Ecdysozoa</taxon>
        <taxon>Nematoda</taxon>
        <taxon>Chromadorea</taxon>
        <taxon>Rhabditida</taxon>
        <taxon>Tylenchina</taxon>
        <taxon>Panagrolaimomorpha</taxon>
        <taxon>Strongyloidoidea</taxon>
        <taxon>Steinernematidae</taxon>
        <taxon>Steinernema</taxon>
    </lineage>
</organism>
<keyword evidence="3 11" id="KW-0812">Transmembrane</keyword>
<gene>
    <name evidence="13" type="ORF">QR680_014281</name>
</gene>
<dbReference type="EMBL" id="JAUCMV010000002">
    <property type="protein sequence ID" value="KAK0419711.1"/>
    <property type="molecule type" value="Genomic_DNA"/>
</dbReference>
<feature type="compositionally biased region" description="Basic and acidic residues" evidence="10">
    <location>
        <begin position="928"/>
        <end position="944"/>
    </location>
</feature>
<feature type="compositionally biased region" description="Basic and acidic residues" evidence="10">
    <location>
        <begin position="811"/>
        <end position="833"/>
    </location>
</feature>
<evidence type="ECO:0000256" key="8">
    <source>
        <dbReference type="PIRSR" id="PIRSR603915-2"/>
    </source>
</evidence>
<dbReference type="PROSITE" id="PS50095">
    <property type="entry name" value="PLAT"/>
    <property type="match status" value="1"/>
</dbReference>
<comment type="subcellular location">
    <subcellularLocation>
        <location evidence="1">Membrane</location>
        <topology evidence="1">Multi-pass membrane protein</topology>
    </subcellularLocation>
</comment>
<dbReference type="Pfam" id="PF08016">
    <property type="entry name" value="PKD_channel"/>
    <property type="match status" value="1"/>
</dbReference>
<dbReference type="GO" id="GO:0016020">
    <property type="term" value="C:membrane"/>
    <property type="evidence" value="ECO:0007669"/>
    <property type="project" value="UniProtKB-SubCell"/>
</dbReference>
<dbReference type="InterPro" id="IPR003915">
    <property type="entry name" value="PKD_2"/>
</dbReference>
<dbReference type="PANTHER" id="PTHR10877">
    <property type="entry name" value="POLYCYSTIN FAMILY MEMBER"/>
    <property type="match status" value="1"/>
</dbReference>
<evidence type="ECO:0000256" key="9">
    <source>
        <dbReference type="PROSITE-ProRule" id="PRU00152"/>
    </source>
</evidence>
<keyword evidence="5 11" id="KW-1133">Transmembrane helix</keyword>
<comment type="caution">
    <text evidence="13">The sequence shown here is derived from an EMBL/GenBank/DDBJ whole genome shotgun (WGS) entry which is preliminary data.</text>
</comment>
<dbReference type="PRINTS" id="PR01433">
    <property type="entry name" value="POLYCYSTIN2"/>
</dbReference>
<dbReference type="PANTHER" id="PTHR10877:SF194">
    <property type="entry name" value="LOCATION OF VULVA DEFECTIVE 1"/>
    <property type="match status" value="1"/>
</dbReference>
<evidence type="ECO:0000256" key="1">
    <source>
        <dbReference type="ARBA" id="ARBA00004141"/>
    </source>
</evidence>
<feature type="transmembrane region" description="Helical" evidence="11">
    <location>
        <begin position="2981"/>
        <end position="3000"/>
    </location>
</feature>